<comment type="caution">
    <text evidence="2">The sequence shown here is derived from an EMBL/GenBank/DDBJ whole genome shotgun (WGS) entry which is preliminary data.</text>
</comment>
<dbReference type="EMBL" id="BBPA01000003">
    <property type="protein sequence ID" value="GAL91437.1"/>
    <property type="molecule type" value="Genomic_DNA"/>
</dbReference>
<organism evidence="2 3">
    <name type="scientific">Microcystis aeruginosa NIES-44</name>
    <dbReference type="NCBI Taxonomy" id="449439"/>
    <lineage>
        <taxon>Bacteria</taxon>
        <taxon>Bacillati</taxon>
        <taxon>Cyanobacteriota</taxon>
        <taxon>Cyanophyceae</taxon>
        <taxon>Oscillatoriophycideae</taxon>
        <taxon>Chroococcales</taxon>
        <taxon>Microcystaceae</taxon>
        <taxon>Microcystis</taxon>
    </lineage>
</organism>
<evidence type="ECO:0000313" key="2">
    <source>
        <dbReference type="EMBL" id="GAL91437.1"/>
    </source>
</evidence>
<keyword evidence="1" id="KW-0472">Membrane</keyword>
<gene>
    <name evidence="2" type="ORF">N44_01445</name>
</gene>
<dbReference type="AlphaFoldDB" id="A0A0A1VNZ7"/>
<evidence type="ECO:0000256" key="1">
    <source>
        <dbReference type="SAM" id="Phobius"/>
    </source>
</evidence>
<accession>A0A0A1VNZ7</accession>
<feature type="transmembrane region" description="Helical" evidence="1">
    <location>
        <begin position="12"/>
        <end position="31"/>
    </location>
</feature>
<evidence type="ECO:0000313" key="3">
    <source>
        <dbReference type="Proteomes" id="UP000030321"/>
    </source>
</evidence>
<reference evidence="3" key="1">
    <citation type="journal article" date="2015" name="Genome">
        <title>Whole Genome Sequence of the Non-Microcystin-Producing Microcystis aeruginosa Strain NIES-44.</title>
        <authorList>
            <person name="Okano K."/>
            <person name="Miyata N."/>
            <person name="Ozaki Y."/>
        </authorList>
    </citation>
    <scope>NUCLEOTIDE SEQUENCE [LARGE SCALE GENOMIC DNA]</scope>
    <source>
        <strain evidence="3">NIES-44</strain>
    </source>
</reference>
<proteinExistence type="predicted"/>
<sequence length="43" mass="4906">MSWLDLLADKSLIFADFGFFIIFLYYIRLGVGSGEPFSVISKQ</sequence>
<protein>
    <submittedName>
        <fullName evidence="2">Uncharacterized protein</fullName>
    </submittedName>
</protein>
<name>A0A0A1VNZ7_MICAE</name>
<keyword evidence="1" id="KW-1133">Transmembrane helix</keyword>
<dbReference type="Proteomes" id="UP000030321">
    <property type="component" value="Unassembled WGS sequence"/>
</dbReference>
<keyword evidence="1" id="KW-0812">Transmembrane</keyword>